<reference evidence="17 18" key="1">
    <citation type="submission" date="2007-09" db="EMBL/GenBank/DDBJ databases">
        <title>Draft genome sequence of Faecalibacterium prausnitzii M21/2.</title>
        <authorList>
            <person name="Sudarsanam P."/>
            <person name="Ley R."/>
            <person name="Guruge J."/>
            <person name="Turnbaugh P.J."/>
            <person name="Mahowald M."/>
            <person name="Liep D."/>
            <person name="Gordon J."/>
        </authorList>
    </citation>
    <scope>NUCLEOTIDE SEQUENCE [LARGE SCALE GENOMIC DNA]</scope>
    <source>
        <strain evidence="17 18">M21/2</strain>
    </source>
</reference>
<evidence type="ECO:0000256" key="3">
    <source>
        <dbReference type="ARBA" id="ARBA00005174"/>
    </source>
</evidence>
<evidence type="ECO:0000313" key="18">
    <source>
        <dbReference type="Proteomes" id="UP000005945"/>
    </source>
</evidence>
<comment type="cofactor">
    <cofactor evidence="1">
        <name>Mn(2+)</name>
        <dbReference type="ChEBI" id="CHEBI:29035"/>
    </cofactor>
</comment>
<evidence type="ECO:0000256" key="12">
    <source>
        <dbReference type="ARBA" id="ARBA00042242"/>
    </source>
</evidence>
<dbReference type="SMART" id="SM01210">
    <property type="entry name" value="GARS_C"/>
    <property type="match status" value="1"/>
</dbReference>
<dbReference type="GO" id="GO:0009113">
    <property type="term" value="P:purine nucleobase biosynthetic process"/>
    <property type="evidence" value="ECO:0007669"/>
    <property type="project" value="InterPro"/>
</dbReference>
<dbReference type="AlphaFoldDB" id="A8S8D6"/>
<dbReference type="EMBL" id="ABED02000019">
    <property type="protein sequence ID" value="EDP22480.1"/>
    <property type="molecule type" value="Genomic_DNA"/>
</dbReference>
<dbReference type="Gene3D" id="3.40.50.20">
    <property type="match status" value="1"/>
</dbReference>
<dbReference type="InterPro" id="IPR037123">
    <property type="entry name" value="PRibGlycinamide_synth_C_sf"/>
</dbReference>
<evidence type="ECO:0000256" key="11">
    <source>
        <dbReference type="ARBA" id="ARBA00038345"/>
    </source>
</evidence>
<dbReference type="InterPro" id="IPR011761">
    <property type="entry name" value="ATP-grasp"/>
</dbReference>
<evidence type="ECO:0000256" key="6">
    <source>
        <dbReference type="ARBA" id="ARBA00022723"/>
    </source>
</evidence>
<dbReference type="EC" id="6.3.4.13" evidence="4 14"/>
<evidence type="ECO:0000256" key="1">
    <source>
        <dbReference type="ARBA" id="ARBA00001936"/>
    </source>
</evidence>
<dbReference type="InterPro" id="IPR011054">
    <property type="entry name" value="Rudment_hybrid_motif"/>
</dbReference>
<protein>
    <recommendedName>
        <fullName evidence="4 14">Phosphoribosylamine--glycine ligase</fullName>
        <ecNumber evidence="4 14">6.3.4.13</ecNumber>
    </recommendedName>
    <alternativeName>
        <fullName evidence="14">GARS</fullName>
    </alternativeName>
    <alternativeName>
        <fullName evidence="12 14">Glycinamide ribonucleotide synthetase</fullName>
    </alternativeName>
    <alternativeName>
        <fullName evidence="13 14">Phosphoribosylglycinamide synthetase</fullName>
    </alternativeName>
</protein>
<evidence type="ECO:0000256" key="13">
    <source>
        <dbReference type="ARBA" id="ARBA00042864"/>
    </source>
</evidence>
<reference evidence="17 18" key="2">
    <citation type="submission" date="2007-09" db="EMBL/GenBank/DDBJ databases">
        <authorList>
            <person name="Fulton L."/>
            <person name="Clifton S."/>
            <person name="Fulton B."/>
            <person name="Xu J."/>
            <person name="Minx P."/>
            <person name="Pepin K.H."/>
            <person name="Johnson M."/>
            <person name="Thiruvilangam P."/>
            <person name="Bhonagiri V."/>
            <person name="Nash W.E."/>
            <person name="Mardis E.R."/>
            <person name="Wilson R.K."/>
        </authorList>
    </citation>
    <scope>NUCLEOTIDE SEQUENCE [LARGE SCALE GENOMIC DNA]</scope>
    <source>
        <strain evidence="17 18">M21/2</strain>
    </source>
</reference>
<feature type="domain" description="ATP-grasp" evidence="16">
    <location>
        <begin position="149"/>
        <end position="356"/>
    </location>
</feature>
<keyword evidence="9 15" id="KW-0067">ATP-binding</keyword>
<proteinExistence type="inferred from homology"/>
<dbReference type="GO" id="GO:0006189">
    <property type="term" value="P:'de novo' IMP biosynthetic process"/>
    <property type="evidence" value="ECO:0007669"/>
    <property type="project" value="UniProtKB-UniRule"/>
</dbReference>
<dbReference type="Gene3D" id="3.30.470.20">
    <property type="entry name" value="ATP-grasp fold, B domain"/>
    <property type="match status" value="1"/>
</dbReference>
<evidence type="ECO:0000256" key="5">
    <source>
        <dbReference type="ARBA" id="ARBA00022598"/>
    </source>
</evidence>
<dbReference type="InterPro" id="IPR020561">
    <property type="entry name" value="PRibGlycinamid_synth_ATP-grasp"/>
</dbReference>
<dbReference type="HAMAP" id="MF_00138">
    <property type="entry name" value="GARS"/>
    <property type="match status" value="1"/>
</dbReference>
<evidence type="ECO:0000256" key="7">
    <source>
        <dbReference type="ARBA" id="ARBA00022741"/>
    </source>
</evidence>
<keyword evidence="7 15" id="KW-0547">Nucleotide-binding</keyword>
<dbReference type="InterPro" id="IPR000115">
    <property type="entry name" value="PRibGlycinamide_synth"/>
</dbReference>
<keyword evidence="5 14" id="KW-0436">Ligase</keyword>
<accession>A8S8D6</accession>
<evidence type="ECO:0000256" key="10">
    <source>
        <dbReference type="ARBA" id="ARBA00023211"/>
    </source>
</evidence>
<comment type="pathway">
    <text evidence="3 14">Purine metabolism; IMP biosynthesis via de novo pathway; N(1)-(5-phospho-D-ribosyl)glycinamide from 5-phospho-alpha-D-ribose 1-diphosphate: step 2/2.</text>
</comment>
<gene>
    <name evidence="14 17" type="primary">purD</name>
    <name evidence="17" type="ORF">FAEPRAM212_00724</name>
</gene>
<dbReference type="Gene3D" id="3.30.1490.20">
    <property type="entry name" value="ATP-grasp fold, A domain"/>
    <property type="match status" value="1"/>
</dbReference>
<comment type="caution">
    <text evidence="17">The sequence shown here is derived from an EMBL/GenBank/DDBJ whole genome shotgun (WGS) entry which is preliminary data.</text>
</comment>
<evidence type="ECO:0000313" key="17">
    <source>
        <dbReference type="EMBL" id="EDP22480.1"/>
    </source>
</evidence>
<dbReference type="PROSITE" id="PS00184">
    <property type="entry name" value="GARS"/>
    <property type="match status" value="1"/>
</dbReference>
<dbReference type="InterPro" id="IPR013815">
    <property type="entry name" value="ATP_grasp_subdomain_1"/>
</dbReference>
<evidence type="ECO:0000256" key="9">
    <source>
        <dbReference type="ARBA" id="ARBA00022840"/>
    </source>
</evidence>
<dbReference type="FunFam" id="3.90.600.10:FF:000001">
    <property type="entry name" value="Trifunctional purine biosynthetic protein adenosine-3"/>
    <property type="match status" value="1"/>
</dbReference>
<evidence type="ECO:0000259" key="16">
    <source>
        <dbReference type="PROSITE" id="PS50975"/>
    </source>
</evidence>
<dbReference type="Pfam" id="PF02844">
    <property type="entry name" value="GARS_N"/>
    <property type="match status" value="1"/>
</dbReference>
<dbReference type="Pfam" id="PF02843">
    <property type="entry name" value="GARS_C"/>
    <property type="match status" value="1"/>
</dbReference>
<dbReference type="Pfam" id="PF01071">
    <property type="entry name" value="GARS_A"/>
    <property type="match status" value="1"/>
</dbReference>
<dbReference type="Proteomes" id="UP000005945">
    <property type="component" value="Unassembled WGS sequence"/>
</dbReference>
<dbReference type="FunFam" id="3.30.470.20:FF:000018">
    <property type="entry name" value="Trifunctional purine biosynthetic protein adenosine-3"/>
    <property type="match status" value="1"/>
</dbReference>
<keyword evidence="6" id="KW-0479">Metal-binding</keyword>
<dbReference type="SUPFAM" id="SSF52440">
    <property type="entry name" value="PreATP-grasp domain"/>
    <property type="match status" value="1"/>
</dbReference>
<keyword evidence="8 14" id="KW-0658">Purine biosynthesis</keyword>
<evidence type="ECO:0000256" key="14">
    <source>
        <dbReference type="HAMAP-Rule" id="MF_00138"/>
    </source>
</evidence>
<dbReference type="UniPathway" id="UPA00074">
    <property type="reaction ID" value="UER00125"/>
</dbReference>
<dbReference type="GO" id="GO:0004637">
    <property type="term" value="F:phosphoribosylamine-glycine ligase activity"/>
    <property type="evidence" value="ECO:0007669"/>
    <property type="project" value="UniProtKB-UniRule"/>
</dbReference>
<keyword evidence="10" id="KW-0464">Manganese</keyword>
<dbReference type="GO" id="GO:0046872">
    <property type="term" value="F:metal ion binding"/>
    <property type="evidence" value="ECO:0007669"/>
    <property type="project" value="UniProtKB-KW"/>
</dbReference>
<dbReference type="InterPro" id="IPR020559">
    <property type="entry name" value="PRibGlycinamide_synth_CS"/>
</dbReference>
<comment type="similarity">
    <text evidence="11 14">Belongs to the GARS family.</text>
</comment>
<evidence type="ECO:0000256" key="4">
    <source>
        <dbReference type="ARBA" id="ARBA00013255"/>
    </source>
</evidence>
<evidence type="ECO:0000256" key="2">
    <source>
        <dbReference type="ARBA" id="ARBA00001946"/>
    </source>
</evidence>
<dbReference type="PROSITE" id="PS50975">
    <property type="entry name" value="ATP_GRASP"/>
    <property type="match status" value="1"/>
</dbReference>
<evidence type="ECO:0000256" key="8">
    <source>
        <dbReference type="ARBA" id="ARBA00022755"/>
    </source>
</evidence>
<dbReference type="Gene3D" id="3.90.600.10">
    <property type="entry name" value="Phosphoribosylglycinamide synthetase, C-terminal domain"/>
    <property type="match status" value="1"/>
</dbReference>
<dbReference type="InterPro" id="IPR020560">
    <property type="entry name" value="PRibGlycinamide_synth_C-dom"/>
</dbReference>
<dbReference type="NCBIfam" id="TIGR00877">
    <property type="entry name" value="purD"/>
    <property type="match status" value="1"/>
</dbReference>
<dbReference type="PANTHER" id="PTHR43472">
    <property type="entry name" value="PHOSPHORIBOSYLAMINE--GLYCINE LIGASE"/>
    <property type="match status" value="1"/>
</dbReference>
<sequence length="474" mass="50628">MRAHGSCPSSVCCADSFPQRGKPSEDARIRGQIKNGKVNDMAEKILVVGGGGREHAIIKALKKSPDCGEIWCAPGNGGISYDAKCKNIKATDVDTMVGFAVEEKFDYVVVAQDDPLALGMVDALAKVGIPAFGPDKAAARIEASKVFSKDLMKKYGIPTAKYETFDDPAKVMDYIRAEGKYPVVIKADGLALGKGVLICENEQQAADGVKEIMLDKKFGASGNHVVVEEFLTGPEVSVLSFTDGKVVKPMVSSMDHKRANDHDTGLNTGGMGTIAPNPYYTPEVAAECMEKIFLPTIRAMNAEGCPFKGCLYFGLMLTPDGPKVIEYNCRFGDPETQVVLPLLESDLLHIMQSCTDGTLAQQEVKFSDGAAACVILASGGYPVAYEKGKPISGLVDGQLPDEENVTVYHSGTAITEDGQLVTNGGRVLGVTAIGPRLTNALSHAYEAAEKISFEKLHKRSDIGLRALKALAEKQ</sequence>
<comment type="cofactor">
    <cofactor evidence="2">
        <name>Mg(2+)</name>
        <dbReference type="ChEBI" id="CHEBI:18420"/>
    </cofactor>
</comment>
<organism evidence="17 18">
    <name type="scientific">Faecalibacterium prausnitzii M21/2</name>
    <dbReference type="NCBI Taxonomy" id="411485"/>
    <lineage>
        <taxon>Bacteria</taxon>
        <taxon>Bacillati</taxon>
        <taxon>Bacillota</taxon>
        <taxon>Clostridia</taxon>
        <taxon>Eubacteriales</taxon>
        <taxon>Oscillospiraceae</taxon>
        <taxon>Faecalibacterium</taxon>
    </lineage>
</organism>
<dbReference type="SUPFAM" id="SSF56059">
    <property type="entry name" value="Glutathione synthetase ATP-binding domain-like"/>
    <property type="match status" value="1"/>
</dbReference>
<dbReference type="SUPFAM" id="SSF51246">
    <property type="entry name" value="Rudiment single hybrid motif"/>
    <property type="match status" value="1"/>
</dbReference>
<name>A8S8D6_9FIRM</name>
<dbReference type="GO" id="GO:0005524">
    <property type="term" value="F:ATP binding"/>
    <property type="evidence" value="ECO:0007669"/>
    <property type="project" value="UniProtKB-UniRule"/>
</dbReference>
<dbReference type="HOGENOM" id="CLU_027420_3_1_9"/>
<dbReference type="InterPro" id="IPR016185">
    <property type="entry name" value="PreATP-grasp_dom_sf"/>
</dbReference>
<evidence type="ECO:0000256" key="15">
    <source>
        <dbReference type="PROSITE-ProRule" id="PRU00409"/>
    </source>
</evidence>
<dbReference type="SMART" id="SM01209">
    <property type="entry name" value="GARS_A"/>
    <property type="match status" value="1"/>
</dbReference>
<dbReference type="PANTHER" id="PTHR43472:SF1">
    <property type="entry name" value="PHOSPHORIBOSYLAMINE--GLYCINE LIGASE, CHLOROPLASTIC"/>
    <property type="match status" value="1"/>
</dbReference>
<comment type="catalytic activity">
    <reaction evidence="14">
        <text>5-phospho-beta-D-ribosylamine + glycine + ATP = N(1)-(5-phospho-beta-D-ribosyl)glycinamide + ADP + phosphate + H(+)</text>
        <dbReference type="Rhea" id="RHEA:17453"/>
        <dbReference type="ChEBI" id="CHEBI:15378"/>
        <dbReference type="ChEBI" id="CHEBI:30616"/>
        <dbReference type="ChEBI" id="CHEBI:43474"/>
        <dbReference type="ChEBI" id="CHEBI:57305"/>
        <dbReference type="ChEBI" id="CHEBI:58681"/>
        <dbReference type="ChEBI" id="CHEBI:143788"/>
        <dbReference type="ChEBI" id="CHEBI:456216"/>
        <dbReference type="EC" id="6.3.4.13"/>
    </reaction>
</comment>
<dbReference type="InterPro" id="IPR020562">
    <property type="entry name" value="PRibGlycinamide_synth_N"/>
</dbReference>